<feature type="transmembrane region" description="Helical" evidence="5">
    <location>
        <begin position="177"/>
        <end position="199"/>
    </location>
</feature>
<dbReference type="InterPro" id="IPR004752">
    <property type="entry name" value="AmpG_permease/AT-1"/>
</dbReference>
<comment type="subcellular location">
    <subcellularLocation>
        <location evidence="1">Membrane</location>
        <topology evidence="1">Multi-pass membrane protein</topology>
    </subcellularLocation>
</comment>
<protein>
    <recommendedName>
        <fullName evidence="8">Acetyl-coenzyme A transporter 1</fullName>
    </recommendedName>
</protein>
<evidence type="ECO:0000256" key="4">
    <source>
        <dbReference type="ARBA" id="ARBA00023136"/>
    </source>
</evidence>
<feature type="transmembrane region" description="Helical" evidence="5">
    <location>
        <begin position="268"/>
        <end position="285"/>
    </location>
</feature>
<keyword evidence="4 5" id="KW-0472">Membrane</keyword>
<sequence length="524" mass="59223">MTKSIRNRVDLEGCEGTRCKPTSEKPNLDGDWFNFYLLIILYIIQGIPVGLSGALPIILQSKKMVTYEDQAAFSISLWPYSMKLLWAPVVDALYVKCIGRRKCWIIPLQLLMGLLVLYMASNIDDWLPESGKPNLKMLIIVVFVVNILSATQDIVVDGWALTMLDKKNVGYASTCNSVGVPFGMFIGSVCFTLLVSDQFNTTYFQATPGAGGLISMKSFLYFYGTMTLVITSIVAIFKKEKDSRLEDGYVNINVFQNYKLLWDILKLPRIRVLALALLTTRIGYTATDSVSNLKLIDAGVSKDDIMIITTALYIIKCIMPIFVSKYITGPKPMSYFLKITPFRLIWCTTYVVLIYYTPSLIRKDGLVTVPTYYYFIMGLVLITNEVLNFFMLLTLFAFFCRLSDPRFGGTYMTLFNTFFYLGFLLSNTLVLKLVAFLTFRKCSNNDQNSCTTTDLNNLCKTNGGSCVVSVDGYYIVVFISLIIGFVWYGVFKNIIKKYQSLNASHWMINIKRPVTAVESCLIPT</sequence>
<feature type="transmembrane region" description="Helical" evidence="5">
    <location>
        <begin position="135"/>
        <end position="156"/>
    </location>
</feature>
<dbReference type="InterPro" id="IPR024371">
    <property type="entry name" value="AcetylCoA_trans_1-like"/>
</dbReference>
<feature type="transmembrane region" description="Helical" evidence="5">
    <location>
        <begin position="103"/>
        <end position="123"/>
    </location>
</feature>
<feature type="transmembrane region" description="Helical" evidence="5">
    <location>
        <begin position="219"/>
        <end position="237"/>
    </location>
</feature>
<name>A0A8R2D624_ACYPI</name>
<evidence type="ECO:0008006" key="8">
    <source>
        <dbReference type="Google" id="ProtNLM"/>
    </source>
</evidence>
<dbReference type="GO" id="GO:0035348">
    <property type="term" value="P:acetyl-CoA transmembrane transport"/>
    <property type="evidence" value="ECO:0007669"/>
    <property type="project" value="InterPro"/>
</dbReference>
<evidence type="ECO:0000256" key="3">
    <source>
        <dbReference type="ARBA" id="ARBA00022989"/>
    </source>
</evidence>
<dbReference type="PANTHER" id="PTHR12778">
    <property type="entry name" value="SOLUTE CARRIER FAMILY 33 ACETYL-COA TRANSPORTER -RELATED"/>
    <property type="match status" value="1"/>
</dbReference>
<feature type="transmembrane region" description="Helical" evidence="5">
    <location>
        <begin position="418"/>
        <end position="439"/>
    </location>
</feature>
<reference evidence="6" key="2">
    <citation type="submission" date="2022-06" db="UniProtKB">
        <authorList>
            <consortium name="EnsemblMetazoa"/>
        </authorList>
    </citation>
    <scope>IDENTIFICATION</scope>
</reference>
<dbReference type="Gene3D" id="1.20.1250.20">
    <property type="entry name" value="MFS general substrate transporter like domains"/>
    <property type="match status" value="1"/>
</dbReference>
<organism evidence="6 7">
    <name type="scientific">Acyrthosiphon pisum</name>
    <name type="common">Pea aphid</name>
    <dbReference type="NCBI Taxonomy" id="7029"/>
    <lineage>
        <taxon>Eukaryota</taxon>
        <taxon>Metazoa</taxon>
        <taxon>Ecdysozoa</taxon>
        <taxon>Arthropoda</taxon>
        <taxon>Hexapoda</taxon>
        <taxon>Insecta</taxon>
        <taxon>Pterygota</taxon>
        <taxon>Neoptera</taxon>
        <taxon>Paraneoptera</taxon>
        <taxon>Hemiptera</taxon>
        <taxon>Sternorrhyncha</taxon>
        <taxon>Aphidomorpha</taxon>
        <taxon>Aphidoidea</taxon>
        <taxon>Aphididae</taxon>
        <taxon>Macrosiphini</taxon>
        <taxon>Acyrthosiphon</taxon>
    </lineage>
</organism>
<dbReference type="RefSeq" id="XP_016661833.1">
    <property type="nucleotide sequence ID" value="XM_016806344.1"/>
</dbReference>
<dbReference type="SUPFAM" id="SSF103473">
    <property type="entry name" value="MFS general substrate transporter"/>
    <property type="match status" value="1"/>
</dbReference>
<evidence type="ECO:0000256" key="5">
    <source>
        <dbReference type="SAM" id="Phobius"/>
    </source>
</evidence>
<dbReference type="Proteomes" id="UP000007819">
    <property type="component" value="Chromosome A3"/>
</dbReference>
<feature type="transmembrane region" description="Helical" evidence="5">
    <location>
        <begin position="35"/>
        <end position="59"/>
    </location>
</feature>
<feature type="transmembrane region" description="Helical" evidence="5">
    <location>
        <begin position="372"/>
        <end position="398"/>
    </location>
</feature>
<dbReference type="OrthoDB" id="6415790at2759"/>
<accession>A0A8R2D624</accession>
<dbReference type="PANTHER" id="PTHR12778:SF9">
    <property type="entry name" value="ACETYL-COENZYME A TRANSPORTER 1"/>
    <property type="match status" value="1"/>
</dbReference>
<dbReference type="GO" id="GO:0016020">
    <property type="term" value="C:membrane"/>
    <property type="evidence" value="ECO:0007669"/>
    <property type="project" value="UniProtKB-SubCell"/>
</dbReference>
<keyword evidence="7" id="KW-1185">Reference proteome</keyword>
<dbReference type="EnsemblMetazoa" id="XM_016806344.2">
    <property type="protein sequence ID" value="XP_016661833.1"/>
    <property type="gene ID" value="LOC100163344"/>
</dbReference>
<keyword evidence="3 5" id="KW-1133">Transmembrane helix</keyword>
<feature type="transmembrane region" description="Helical" evidence="5">
    <location>
        <begin position="305"/>
        <end position="323"/>
    </location>
</feature>
<dbReference type="KEGG" id="api:100163344"/>
<proteinExistence type="predicted"/>
<feature type="transmembrane region" description="Helical" evidence="5">
    <location>
        <begin position="335"/>
        <end position="357"/>
    </location>
</feature>
<dbReference type="InterPro" id="IPR036259">
    <property type="entry name" value="MFS_trans_sf"/>
</dbReference>
<dbReference type="EnsemblMetazoa" id="XM_003246053.4">
    <property type="protein sequence ID" value="XP_003246101.1"/>
    <property type="gene ID" value="LOC100163344"/>
</dbReference>
<evidence type="ECO:0000313" key="6">
    <source>
        <dbReference type="EnsemblMetazoa" id="XP_016661833.1"/>
    </source>
</evidence>
<dbReference type="GO" id="GO:0008521">
    <property type="term" value="F:acetyl-CoA transmembrane transporter activity"/>
    <property type="evidence" value="ECO:0007669"/>
    <property type="project" value="InterPro"/>
</dbReference>
<dbReference type="AlphaFoldDB" id="A0A8R2D624"/>
<evidence type="ECO:0000256" key="1">
    <source>
        <dbReference type="ARBA" id="ARBA00004141"/>
    </source>
</evidence>
<keyword evidence="2 5" id="KW-0812">Transmembrane</keyword>
<dbReference type="Pfam" id="PF13000">
    <property type="entry name" value="Acatn"/>
    <property type="match status" value="3"/>
</dbReference>
<evidence type="ECO:0000313" key="7">
    <source>
        <dbReference type="Proteomes" id="UP000007819"/>
    </source>
</evidence>
<dbReference type="OMA" id="RATMIDQ"/>
<feature type="transmembrane region" description="Helical" evidence="5">
    <location>
        <begin position="472"/>
        <end position="491"/>
    </location>
</feature>
<evidence type="ECO:0000256" key="2">
    <source>
        <dbReference type="ARBA" id="ARBA00022692"/>
    </source>
</evidence>
<dbReference type="RefSeq" id="XP_003246101.1">
    <property type="nucleotide sequence ID" value="XM_003246053.3"/>
</dbReference>
<reference evidence="7" key="1">
    <citation type="submission" date="2010-06" db="EMBL/GenBank/DDBJ databases">
        <authorList>
            <person name="Jiang H."/>
            <person name="Abraham K."/>
            <person name="Ali S."/>
            <person name="Alsbrooks S.L."/>
            <person name="Anim B.N."/>
            <person name="Anosike U.S."/>
            <person name="Attaway T."/>
            <person name="Bandaranaike D.P."/>
            <person name="Battles P.K."/>
            <person name="Bell S.N."/>
            <person name="Bell A.V."/>
            <person name="Beltran B."/>
            <person name="Bickham C."/>
            <person name="Bustamante Y."/>
            <person name="Caleb T."/>
            <person name="Canada A."/>
            <person name="Cardenas V."/>
            <person name="Carter K."/>
            <person name="Chacko J."/>
            <person name="Chandrabose M.N."/>
            <person name="Chavez D."/>
            <person name="Chavez A."/>
            <person name="Chen L."/>
            <person name="Chu H.-S."/>
            <person name="Claassen K.J."/>
            <person name="Cockrell R."/>
            <person name="Collins M."/>
            <person name="Cooper J.A."/>
            <person name="Cree A."/>
            <person name="Curry S.M."/>
            <person name="Da Y."/>
            <person name="Dao M.D."/>
            <person name="Das B."/>
            <person name="Davila M.-L."/>
            <person name="Davy-Carroll L."/>
            <person name="Denson S."/>
            <person name="Dinh H."/>
            <person name="Ebong V.E."/>
            <person name="Edwards J.R."/>
            <person name="Egan A."/>
            <person name="El-Daye J."/>
            <person name="Escobedo L."/>
            <person name="Fernandez S."/>
            <person name="Fernando P.R."/>
            <person name="Flagg N."/>
            <person name="Forbes L.D."/>
            <person name="Fowler R.G."/>
            <person name="Fu Q."/>
            <person name="Gabisi R.A."/>
            <person name="Ganer J."/>
            <person name="Garbino Pronczuk A."/>
            <person name="Garcia R.M."/>
            <person name="Garner T."/>
            <person name="Garrett T.E."/>
            <person name="Gonzalez D.A."/>
            <person name="Hamid H."/>
            <person name="Hawkins E.S."/>
            <person name="Hirani K."/>
            <person name="Hogues M.E."/>
            <person name="Hollins B."/>
            <person name="Hsiao C.-H."/>
            <person name="Jabil R."/>
            <person name="James M.L."/>
            <person name="Jhangiani S.N."/>
            <person name="Johnson B."/>
            <person name="Johnson Q."/>
            <person name="Joshi V."/>
            <person name="Kalu J.B."/>
            <person name="Kam C."/>
            <person name="Kashfia A."/>
            <person name="Keebler J."/>
            <person name="Kisamo H."/>
            <person name="Kovar C.L."/>
            <person name="Lago L.A."/>
            <person name="Lai C.-Y."/>
            <person name="Laidlaw J."/>
            <person name="Lara F."/>
            <person name="Le T.-K."/>
            <person name="Lee S.L."/>
            <person name="Legall F.H."/>
            <person name="Lemon S.J."/>
            <person name="Lewis L.R."/>
            <person name="Li B."/>
            <person name="Liu Y."/>
            <person name="Liu Y.-S."/>
            <person name="Lopez J."/>
            <person name="Lozado R.J."/>
            <person name="Lu J."/>
            <person name="Madu R.C."/>
            <person name="Maheshwari M."/>
            <person name="Maheshwari R."/>
            <person name="Malloy K."/>
            <person name="Martinez E."/>
            <person name="Mathew T."/>
            <person name="Mercado I.C."/>
            <person name="Mercado C."/>
            <person name="Meyer B."/>
            <person name="Montgomery K."/>
            <person name="Morgan M.B."/>
            <person name="Munidasa M."/>
            <person name="Nazareth L.V."/>
            <person name="Nelson J."/>
            <person name="Ng B.M."/>
            <person name="Nguyen N.B."/>
            <person name="Nguyen P.Q."/>
            <person name="Nguyen T."/>
            <person name="Obregon M."/>
            <person name="Okwuonu G.O."/>
            <person name="Onwere C.G."/>
            <person name="Orozco G."/>
            <person name="Parra A."/>
            <person name="Patel S."/>
            <person name="Patil S."/>
            <person name="Perez A."/>
            <person name="Perez Y."/>
            <person name="Pham C."/>
            <person name="Primus E.L."/>
            <person name="Pu L.-L."/>
            <person name="Puazo M."/>
            <person name="Qin X."/>
            <person name="Quiroz J.B."/>
            <person name="Reese J."/>
            <person name="Richards S."/>
            <person name="Rives C.M."/>
            <person name="Robberts R."/>
            <person name="Ruiz S.J."/>
            <person name="Ruiz M.J."/>
            <person name="Santibanez J."/>
            <person name="Schneider B.W."/>
            <person name="Sisson I."/>
            <person name="Smith M."/>
            <person name="Sodergren E."/>
            <person name="Song X.-Z."/>
            <person name="Song B.B."/>
            <person name="Summersgill H."/>
            <person name="Thelus R."/>
            <person name="Thornton R.D."/>
            <person name="Trejos Z.Y."/>
            <person name="Usmani K."/>
            <person name="Vattathil S."/>
            <person name="Villasana D."/>
            <person name="Walker D.L."/>
            <person name="Wang S."/>
            <person name="Wang K."/>
            <person name="White C.S."/>
            <person name="Williams A.C."/>
            <person name="Williamson J."/>
            <person name="Wilson K."/>
            <person name="Woghiren I.O."/>
            <person name="Woodworth J.R."/>
            <person name="Worley K.C."/>
            <person name="Wright R.A."/>
            <person name="Wu W."/>
            <person name="Young L."/>
            <person name="Zhang L."/>
            <person name="Zhang J."/>
            <person name="Zhu Y."/>
            <person name="Muzny D.M."/>
            <person name="Weinstock G."/>
            <person name="Gibbs R.A."/>
        </authorList>
    </citation>
    <scope>NUCLEOTIDE SEQUENCE [LARGE SCALE GENOMIC DNA]</scope>
    <source>
        <strain evidence="7">LSR1</strain>
    </source>
</reference>
<dbReference type="GeneID" id="100163344"/>